<dbReference type="SUPFAM" id="SSF54991">
    <property type="entry name" value="Anticodon-binding domain of PheRS"/>
    <property type="match status" value="1"/>
</dbReference>
<protein>
    <recommendedName>
        <fullName evidence="1">FDX-ACB domain-containing protein</fullName>
    </recommendedName>
</protein>
<evidence type="ECO:0000259" key="1">
    <source>
        <dbReference type="SMART" id="SM00896"/>
    </source>
</evidence>
<dbReference type="InterPro" id="IPR036690">
    <property type="entry name" value="Fdx_antiC-bd_sf"/>
</dbReference>
<dbReference type="AlphaFoldDB" id="A0AA88KVL6"/>
<accession>A0AA88KVL6</accession>
<dbReference type="InterPro" id="IPR019446">
    <property type="entry name" value="BMT5-like"/>
</dbReference>
<dbReference type="Proteomes" id="UP001187531">
    <property type="component" value="Unassembled WGS sequence"/>
</dbReference>
<dbReference type="EMBL" id="JAVRJZ010000018">
    <property type="protein sequence ID" value="KAK2708778.1"/>
    <property type="molecule type" value="Genomic_DNA"/>
</dbReference>
<dbReference type="GO" id="GO:0005737">
    <property type="term" value="C:cytoplasm"/>
    <property type="evidence" value="ECO:0007669"/>
    <property type="project" value="TreeGrafter"/>
</dbReference>
<evidence type="ECO:0000313" key="2">
    <source>
        <dbReference type="EMBL" id="KAK2708778.1"/>
    </source>
</evidence>
<sequence>MNVFKEVLTCSDKDKPFLIVGDGNFSFSRAVVENFGIKNIISSGFQSFDDLSDMAKENVNILKDEGITVLHGIDATALKKYEFPILSGIVFNFPHVGGKMKIQKNRELIQLFFTSAGSIQSSKDFKVCVSLCQGQGGIPEDTVYRTWENSWKIVEMAAYGGFILKEVKKFPKIDSYMETGYRSLEKRFHTEGSSVYIFVGGERASFPIYGNRDCFVRSILYNNLWTLNDSVVWQFMNHVFHIAQPKDLNFEFEELSYNPYEIYMCNSFSLHLQLRLDTNLKEPIVKHFVKLKRWNFDRIKAVFDNFGYQITEVFSDCDTHCSKHTLSTDNNIVGSACDQCCQIVVFIDAAILSLGKETDWRLLYHSRLVFKQNMMRIVTESLYPVAYTFDISFWDSHIPLSQKLFKSEALLFFANILKEVHLVDSYICIKTNKTSKCYRNVYQSLWYVLSKADIQNLHSNFGKLLEEKYFVKVR</sequence>
<dbReference type="Gene3D" id="3.30.70.380">
    <property type="entry name" value="Ferrodoxin-fold anticodon-binding domain"/>
    <property type="match status" value="1"/>
</dbReference>
<gene>
    <name evidence="2" type="ORF">QYM36_014404</name>
</gene>
<dbReference type="PANTHER" id="PTHR11538:SF26">
    <property type="entry name" value="FERREDOXIN-FOLD ANTICODON-BINDING DOMAIN-CONTAINING PROTEIN 1"/>
    <property type="match status" value="1"/>
</dbReference>
<dbReference type="GO" id="GO:0070042">
    <property type="term" value="F:rRNA (uridine-N3-)-methyltransferase activity"/>
    <property type="evidence" value="ECO:0007669"/>
    <property type="project" value="InterPro"/>
</dbReference>
<feature type="domain" description="FDX-ACB" evidence="1">
    <location>
        <begin position="381"/>
        <end position="474"/>
    </location>
</feature>
<keyword evidence="3" id="KW-1185">Reference proteome</keyword>
<comment type="caution">
    <text evidence="2">The sequence shown here is derived from an EMBL/GenBank/DDBJ whole genome shotgun (WGS) entry which is preliminary data.</text>
</comment>
<dbReference type="Pfam" id="PF10354">
    <property type="entry name" value="BMT5-like"/>
    <property type="match status" value="1"/>
</dbReference>
<organism evidence="2 3">
    <name type="scientific">Artemia franciscana</name>
    <name type="common">Brine shrimp</name>
    <name type="synonym">Artemia sanfranciscana</name>
    <dbReference type="NCBI Taxonomy" id="6661"/>
    <lineage>
        <taxon>Eukaryota</taxon>
        <taxon>Metazoa</taxon>
        <taxon>Ecdysozoa</taxon>
        <taxon>Arthropoda</taxon>
        <taxon>Crustacea</taxon>
        <taxon>Branchiopoda</taxon>
        <taxon>Anostraca</taxon>
        <taxon>Artemiidae</taxon>
        <taxon>Artemia</taxon>
    </lineage>
</organism>
<dbReference type="SMART" id="SM00896">
    <property type="entry name" value="FDX-ACB"/>
    <property type="match status" value="1"/>
</dbReference>
<reference evidence="2" key="1">
    <citation type="submission" date="2023-07" db="EMBL/GenBank/DDBJ databases">
        <title>Chromosome-level genome assembly of Artemia franciscana.</title>
        <authorList>
            <person name="Jo E."/>
        </authorList>
    </citation>
    <scope>NUCLEOTIDE SEQUENCE</scope>
    <source>
        <tissue evidence="2">Whole body</tissue>
    </source>
</reference>
<name>A0AA88KVL6_ARTSF</name>
<dbReference type="InterPro" id="IPR005121">
    <property type="entry name" value="Fdx_antiC-bd"/>
</dbReference>
<proteinExistence type="predicted"/>
<dbReference type="GO" id="GO:0070475">
    <property type="term" value="P:rRNA base methylation"/>
    <property type="evidence" value="ECO:0007669"/>
    <property type="project" value="InterPro"/>
</dbReference>
<dbReference type="PANTHER" id="PTHR11538">
    <property type="entry name" value="PHENYLALANYL-TRNA SYNTHETASE"/>
    <property type="match status" value="1"/>
</dbReference>
<evidence type="ECO:0000313" key="3">
    <source>
        <dbReference type="Proteomes" id="UP001187531"/>
    </source>
</evidence>